<dbReference type="AlphaFoldDB" id="G9ER06"/>
<organism evidence="2 3">
    <name type="scientific">Legionella drancourtii LLAP12</name>
    <dbReference type="NCBI Taxonomy" id="658187"/>
    <lineage>
        <taxon>Bacteria</taxon>
        <taxon>Pseudomonadati</taxon>
        <taxon>Pseudomonadota</taxon>
        <taxon>Gammaproteobacteria</taxon>
        <taxon>Legionellales</taxon>
        <taxon>Legionellaceae</taxon>
        <taxon>Legionella</taxon>
    </lineage>
</organism>
<dbReference type="PANTHER" id="PTHR35936">
    <property type="entry name" value="MEMBRANE-BOUND LYTIC MUREIN TRANSGLYCOSYLASE F"/>
    <property type="match status" value="1"/>
</dbReference>
<sequence length="134" mass="14915">MQFITSKNSPINNIADIKNKKIGVIKTTFYNLLTQSSYHNDNQIIAYNLVSDLLSGLAQNKVDVIVLNNAIAYSFINNNIYNIKLVGHAIPLGEGYGIIALSDKEALITEINKAILSIEKDGTYTSIYQKYYGH</sequence>
<reference evidence="2 3" key="1">
    <citation type="journal article" date="2011" name="BMC Genomics">
        <title>Insight into cross-talk between intra-amoebal pathogens.</title>
        <authorList>
            <person name="Gimenez G."/>
            <person name="Bertelli C."/>
            <person name="Moliner C."/>
            <person name="Robert C."/>
            <person name="Raoult D."/>
            <person name="Fournier P.E."/>
            <person name="Greub G."/>
        </authorList>
    </citation>
    <scope>NUCLEOTIDE SEQUENCE [LARGE SCALE GENOMIC DNA]</scope>
    <source>
        <strain evidence="2 3">LLAP12</strain>
    </source>
</reference>
<dbReference type="EMBL" id="JH413832">
    <property type="protein sequence ID" value="EHL30377.1"/>
    <property type="molecule type" value="Genomic_DNA"/>
</dbReference>
<gene>
    <name evidence="2" type="ORF">LDG_7710</name>
</gene>
<dbReference type="STRING" id="658187.LDG_7710"/>
<dbReference type="HOGENOM" id="CLU_1893585_0_0_6"/>
<evidence type="ECO:0000313" key="2">
    <source>
        <dbReference type="EMBL" id="EHL30377.1"/>
    </source>
</evidence>
<dbReference type="eggNOG" id="COG0834">
    <property type="taxonomic scope" value="Bacteria"/>
</dbReference>
<dbReference type="SUPFAM" id="SSF53850">
    <property type="entry name" value="Periplasmic binding protein-like II"/>
    <property type="match status" value="1"/>
</dbReference>
<evidence type="ECO:0000313" key="3">
    <source>
        <dbReference type="Proteomes" id="UP000002770"/>
    </source>
</evidence>
<accession>G9ER06</accession>
<name>G9ER06_9GAMM</name>
<evidence type="ECO:0000256" key="1">
    <source>
        <dbReference type="ARBA" id="ARBA00010333"/>
    </source>
</evidence>
<keyword evidence="3" id="KW-1185">Reference proteome</keyword>
<comment type="similarity">
    <text evidence="1">Belongs to the bacterial solute-binding protein 3 family.</text>
</comment>
<dbReference type="PANTHER" id="PTHR35936:SF34">
    <property type="entry name" value="ABC TRANSPORTER EXTRACELLULAR-BINDING PROTEIN YCKB-RELATED"/>
    <property type="match status" value="1"/>
</dbReference>
<proteinExistence type="inferred from homology"/>
<protein>
    <submittedName>
        <fullName evidence="2">Uncharacterized protein</fullName>
    </submittedName>
</protein>
<dbReference type="Proteomes" id="UP000002770">
    <property type="component" value="Unassembled WGS sequence"/>
</dbReference>
<dbReference type="InParanoid" id="G9ER06"/>
<dbReference type="Gene3D" id="3.40.190.10">
    <property type="entry name" value="Periplasmic binding protein-like II"/>
    <property type="match status" value="2"/>
</dbReference>